<dbReference type="SUPFAM" id="SSF54523">
    <property type="entry name" value="Pili subunits"/>
    <property type="match status" value="1"/>
</dbReference>
<feature type="compositionally biased region" description="Acidic residues" evidence="1">
    <location>
        <begin position="129"/>
        <end position="140"/>
    </location>
</feature>
<feature type="region of interest" description="Disordered" evidence="1">
    <location>
        <begin position="117"/>
        <end position="140"/>
    </location>
</feature>
<organism evidence="3">
    <name type="scientific">Oceaniferula spumae</name>
    <dbReference type="NCBI Taxonomy" id="2979115"/>
    <lineage>
        <taxon>Bacteria</taxon>
        <taxon>Pseudomonadati</taxon>
        <taxon>Verrucomicrobiota</taxon>
        <taxon>Verrucomicrobiia</taxon>
        <taxon>Verrucomicrobiales</taxon>
        <taxon>Verrucomicrobiaceae</taxon>
        <taxon>Oceaniferula</taxon>
    </lineage>
</organism>
<evidence type="ECO:0000256" key="1">
    <source>
        <dbReference type="SAM" id="MobiDB-lite"/>
    </source>
</evidence>
<proteinExistence type="predicted"/>
<name>A0AAT9FRI3_9BACT</name>
<dbReference type="Gene3D" id="3.30.700.10">
    <property type="entry name" value="Glycoprotein, Type 4 Pilin"/>
    <property type="match status" value="1"/>
</dbReference>
<evidence type="ECO:0000256" key="2">
    <source>
        <dbReference type="SAM" id="Phobius"/>
    </source>
</evidence>
<sequence length="140" mass="15264">MLTTYRQLGNSRQCRHGLTLIEMTVVIVMLITLIGLSTYAVGGYRDWQKGNEASQKLRMVYNAQRTYLSEHPTEAVSTLTAAKIIPYFSDKSTTMPTIEGLDGNTYTIKVNVSPPVAANGDGDAYDPSGDPDDGQWDVGG</sequence>
<gene>
    <name evidence="3" type="ORF">NT6N_35440</name>
</gene>
<dbReference type="KEGG" id="osu:NT6N_35440"/>
<evidence type="ECO:0008006" key="4">
    <source>
        <dbReference type="Google" id="ProtNLM"/>
    </source>
</evidence>
<keyword evidence="2" id="KW-1133">Transmembrane helix</keyword>
<accession>A0AAT9FRI3</accession>
<keyword evidence="2" id="KW-0472">Membrane</keyword>
<dbReference type="AlphaFoldDB" id="A0AAT9FRI3"/>
<reference evidence="3" key="1">
    <citation type="submission" date="2024-07" db="EMBL/GenBank/DDBJ databases">
        <title>Complete genome sequence of Verrucomicrobiaceae bacterium NT6N.</title>
        <authorList>
            <person name="Huang C."/>
            <person name="Takami H."/>
            <person name="Hamasaki K."/>
        </authorList>
    </citation>
    <scope>NUCLEOTIDE SEQUENCE</scope>
    <source>
        <strain evidence="3">NT6N</strain>
    </source>
</reference>
<protein>
    <recommendedName>
        <fullName evidence="4">Prepilin-type N-terminal cleavage/methylation domain-containing protein</fullName>
    </recommendedName>
</protein>
<dbReference type="InterPro" id="IPR045584">
    <property type="entry name" value="Pilin-like"/>
</dbReference>
<keyword evidence="2" id="KW-0812">Transmembrane</keyword>
<evidence type="ECO:0000313" key="3">
    <source>
        <dbReference type="EMBL" id="BDS08504.1"/>
    </source>
</evidence>
<dbReference type="EMBL" id="AP026866">
    <property type="protein sequence ID" value="BDS08504.1"/>
    <property type="molecule type" value="Genomic_DNA"/>
</dbReference>
<feature type="transmembrane region" description="Helical" evidence="2">
    <location>
        <begin position="20"/>
        <end position="41"/>
    </location>
</feature>